<evidence type="ECO:0000313" key="2">
    <source>
        <dbReference type="EMBL" id="KAH9001535.1"/>
    </source>
</evidence>
<accession>A0AAD4LUQ1</accession>
<feature type="compositionally biased region" description="Basic and acidic residues" evidence="1">
    <location>
        <begin position="181"/>
        <end position="199"/>
    </location>
</feature>
<organism evidence="2 3">
    <name type="scientific">Lactarius akahatsu</name>
    <dbReference type="NCBI Taxonomy" id="416441"/>
    <lineage>
        <taxon>Eukaryota</taxon>
        <taxon>Fungi</taxon>
        <taxon>Dikarya</taxon>
        <taxon>Basidiomycota</taxon>
        <taxon>Agaricomycotina</taxon>
        <taxon>Agaricomycetes</taxon>
        <taxon>Russulales</taxon>
        <taxon>Russulaceae</taxon>
        <taxon>Lactarius</taxon>
    </lineage>
</organism>
<dbReference type="EMBL" id="JAKELL010000001">
    <property type="protein sequence ID" value="KAH9001535.1"/>
    <property type="molecule type" value="Genomic_DNA"/>
</dbReference>
<reference evidence="2" key="1">
    <citation type="submission" date="2022-01" db="EMBL/GenBank/DDBJ databases">
        <title>Comparative genomics reveals a dynamic genome evolution in the ectomycorrhizal milk-cap (Lactarius) mushrooms.</title>
        <authorList>
            <consortium name="DOE Joint Genome Institute"/>
            <person name="Lebreton A."/>
            <person name="Tang N."/>
            <person name="Kuo A."/>
            <person name="LaButti K."/>
            <person name="Drula E."/>
            <person name="Barry K."/>
            <person name="Clum A."/>
            <person name="Lipzen A."/>
            <person name="Mousain D."/>
            <person name="Ng V."/>
            <person name="Wang R."/>
            <person name="Wang X."/>
            <person name="Dai Y."/>
            <person name="Henrissat B."/>
            <person name="Grigoriev I.V."/>
            <person name="Guerin-Laguette A."/>
            <person name="Yu F."/>
            <person name="Martin F.M."/>
        </authorList>
    </citation>
    <scope>NUCLEOTIDE SEQUENCE</scope>
    <source>
        <strain evidence="2">QP</strain>
    </source>
</reference>
<dbReference type="AlphaFoldDB" id="A0AAD4LUQ1"/>
<name>A0AAD4LUQ1_9AGAM</name>
<feature type="compositionally biased region" description="Basic and acidic residues" evidence="1">
    <location>
        <begin position="51"/>
        <end position="62"/>
    </location>
</feature>
<dbReference type="Proteomes" id="UP001201163">
    <property type="component" value="Unassembled WGS sequence"/>
</dbReference>
<comment type="caution">
    <text evidence="2">The sequence shown here is derived from an EMBL/GenBank/DDBJ whole genome shotgun (WGS) entry which is preliminary data.</text>
</comment>
<evidence type="ECO:0000313" key="3">
    <source>
        <dbReference type="Proteomes" id="UP001201163"/>
    </source>
</evidence>
<proteinExistence type="predicted"/>
<gene>
    <name evidence="2" type="ORF">EDB92DRAFT_1812304</name>
</gene>
<feature type="region of interest" description="Disordered" evidence="1">
    <location>
        <begin position="47"/>
        <end position="69"/>
    </location>
</feature>
<evidence type="ECO:0000256" key="1">
    <source>
        <dbReference type="SAM" id="MobiDB-lite"/>
    </source>
</evidence>
<protein>
    <submittedName>
        <fullName evidence="2">Uncharacterized protein</fullName>
    </submittedName>
</protein>
<keyword evidence="3" id="KW-1185">Reference proteome</keyword>
<sequence length="199" mass="22145">MQKRKATELKPPLFRLREASSVTRSKAYRSSSVRRFDRCSRVQRRLPTIGRRSEDSQDERNQGRSGFGGSEGYRSVLKYYVDRVMRSYENVREGNRIVQNVGSTCWVASYRGSGSKILEETREYFVCLAVLVVDGYARHDVHGVGMRRVLGLPWGLGGGDRGVSSGGGSRELGIPTGSRDGVADSLRRGARTFDSRGTS</sequence>
<feature type="region of interest" description="Disordered" evidence="1">
    <location>
        <begin position="163"/>
        <end position="199"/>
    </location>
</feature>